<keyword evidence="2 6" id="KW-0472">Membrane</keyword>
<dbReference type="PANTHER" id="PTHR37423">
    <property type="entry name" value="SOLUBLE LYTIC MUREIN TRANSGLYCOSYLASE-RELATED"/>
    <property type="match status" value="1"/>
</dbReference>
<sequence>MPLAHPLRDAKVTVLRTVLLAACGLGLAGCDSLDAINPFASEKYKTEIVPDVPADKLYSQGLAKIEDRDFEAATKKFGDLDKQYAYSDWSRKAVLMTAYANYEGGRYEDAITASKRYLQRHPGSKDAAYAQYLLAMSHYKQIPDVTRDQDRSEKALVALQELAQKYPTSEYAVDAKAKIQITRDQLAGKEMEIGRYYLERRNFPAAINRFRDVVSKYQTTRHAEEALERLAEAYMALGIAGEAQTAAAVLGHNFPDSPWYKDAYGLLQNGGLQPREERSSWISKAFRGIIGDTRTAEAQ</sequence>
<evidence type="ECO:0000313" key="9">
    <source>
        <dbReference type="Proteomes" id="UP001055167"/>
    </source>
</evidence>
<evidence type="ECO:0000256" key="2">
    <source>
        <dbReference type="ARBA" id="ARBA00023136"/>
    </source>
</evidence>
<keyword evidence="3" id="KW-0564">Palmitate</keyword>
<dbReference type="InterPro" id="IPR011990">
    <property type="entry name" value="TPR-like_helical_dom_sf"/>
</dbReference>
<dbReference type="Pfam" id="PF13525">
    <property type="entry name" value="YfiO"/>
    <property type="match status" value="1"/>
</dbReference>
<evidence type="ECO:0000256" key="3">
    <source>
        <dbReference type="ARBA" id="ARBA00023139"/>
    </source>
</evidence>
<keyword evidence="9" id="KW-1185">Reference proteome</keyword>
<name>A0ABQ4R3B0_9HYPH</name>
<dbReference type="PANTHER" id="PTHR37423:SF1">
    <property type="entry name" value="OUTER MEMBRANE PROTEIN ASSEMBLY FACTOR BAMD"/>
    <property type="match status" value="1"/>
</dbReference>
<dbReference type="NCBIfam" id="TIGR03302">
    <property type="entry name" value="OM_YfiO"/>
    <property type="match status" value="1"/>
</dbReference>
<keyword evidence="5" id="KW-0449">Lipoprotein</keyword>
<dbReference type="EMBL" id="BPQH01000013">
    <property type="protein sequence ID" value="GJD51349.1"/>
    <property type="molecule type" value="Genomic_DNA"/>
</dbReference>
<reference evidence="8" key="2">
    <citation type="submission" date="2021-08" db="EMBL/GenBank/DDBJ databases">
        <authorList>
            <person name="Tani A."/>
            <person name="Ola A."/>
            <person name="Ogura Y."/>
            <person name="Katsura K."/>
            <person name="Hayashi T."/>
        </authorList>
    </citation>
    <scope>NUCLEOTIDE SEQUENCE</scope>
    <source>
        <strain evidence="8">KCTC 52305</strain>
    </source>
</reference>
<comment type="function">
    <text evidence="6">Part of the outer membrane protein assembly complex, which is involved in assembly and insertion of beta-barrel proteins into the outer membrane.</text>
</comment>
<dbReference type="SUPFAM" id="SSF48452">
    <property type="entry name" value="TPR-like"/>
    <property type="match status" value="1"/>
</dbReference>
<protein>
    <recommendedName>
        <fullName evidence="6">Outer membrane protein assembly factor BamD</fullName>
    </recommendedName>
</protein>
<comment type="similarity">
    <text evidence="6">Belongs to the BamD family.</text>
</comment>
<feature type="domain" description="Outer membrane lipoprotein BamD-like" evidence="7">
    <location>
        <begin position="51"/>
        <end position="246"/>
    </location>
</feature>
<comment type="subunit">
    <text evidence="6">Part of the Bam complex.</text>
</comment>
<evidence type="ECO:0000256" key="1">
    <source>
        <dbReference type="ARBA" id="ARBA00022729"/>
    </source>
</evidence>
<comment type="subcellular location">
    <subcellularLocation>
        <location evidence="6">Cell outer membrane</location>
    </subcellularLocation>
</comment>
<reference evidence="8" key="1">
    <citation type="journal article" date="2021" name="Front. Microbiol.">
        <title>Comprehensive Comparative Genomics and Phenotyping of Methylobacterium Species.</title>
        <authorList>
            <person name="Alessa O."/>
            <person name="Ogura Y."/>
            <person name="Fujitani Y."/>
            <person name="Takami H."/>
            <person name="Hayashi T."/>
            <person name="Sahin N."/>
            <person name="Tani A."/>
        </authorList>
    </citation>
    <scope>NUCLEOTIDE SEQUENCE</scope>
    <source>
        <strain evidence="8">KCTC 52305</strain>
    </source>
</reference>
<keyword evidence="1 6" id="KW-0732">Signal</keyword>
<evidence type="ECO:0000259" key="7">
    <source>
        <dbReference type="Pfam" id="PF13525"/>
    </source>
</evidence>
<dbReference type="Gene3D" id="1.25.40.10">
    <property type="entry name" value="Tetratricopeptide repeat domain"/>
    <property type="match status" value="1"/>
</dbReference>
<dbReference type="RefSeq" id="WP_128563437.1">
    <property type="nucleotide sequence ID" value="NZ_BPQH01000013.1"/>
</dbReference>
<organism evidence="8 9">
    <name type="scientific">Methylobacterium crusticola</name>
    <dbReference type="NCBI Taxonomy" id="1697972"/>
    <lineage>
        <taxon>Bacteria</taxon>
        <taxon>Pseudomonadati</taxon>
        <taxon>Pseudomonadota</taxon>
        <taxon>Alphaproteobacteria</taxon>
        <taxon>Hyphomicrobiales</taxon>
        <taxon>Methylobacteriaceae</taxon>
        <taxon>Methylobacterium</taxon>
    </lineage>
</organism>
<comment type="caution">
    <text evidence="8">The sequence shown here is derived from an EMBL/GenBank/DDBJ whole genome shotgun (WGS) entry which is preliminary data.</text>
</comment>
<dbReference type="InterPro" id="IPR017689">
    <property type="entry name" value="BamD"/>
</dbReference>
<evidence type="ECO:0000256" key="4">
    <source>
        <dbReference type="ARBA" id="ARBA00023237"/>
    </source>
</evidence>
<proteinExistence type="inferred from homology"/>
<dbReference type="CDD" id="cd15830">
    <property type="entry name" value="BamD"/>
    <property type="match status" value="1"/>
</dbReference>
<accession>A0ABQ4R3B0</accession>
<evidence type="ECO:0000256" key="5">
    <source>
        <dbReference type="ARBA" id="ARBA00023288"/>
    </source>
</evidence>
<dbReference type="InterPro" id="IPR039565">
    <property type="entry name" value="BamD-like"/>
</dbReference>
<keyword evidence="4 6" id="KW-0998">Cell outer membrane</keyword>
<dbReference type="HAMAP" id="MF_00922">
    <property type="entry name" value="OM_assembly_BamD"/>
    <property type="match status" value="1"/>
</dbReference>
<gene>
    <name evidence="6 8" type="primary">bamD</name>
    <name evidence="8" type="ORF">OPKNFCMD_4103</name>
</gene>
<evidence type="ECO:0000256" key="6">
    <source>
        <dbReference type="HAMAP-Rule" id="MF_00922"/>
    </source>
</evidence>
<evidence type="ECO:0000313" key="8">
    <source>
        <dbReference type="EMBL" id="GJD51349.1"/>
    </source>
</evidence>
<dbReference type="Proteomes" id="UP001055167">
    <property type="component" value="Unassembled WGS sequence"/>
</dbReference>